<name>A0A6C0LF68_9ZZZZ</name>
<reference evidence="1" key="1">
    <citation type="journal article" date="2020" name="Nature">
        <title>Giant virus diversity and host interactions through global metagenomics.</title>
        <authorList>
            <person name="Schulz F."/>
            <person name="Roux S."/>
            <person name="Paez-Espino D."/>
            <person name="Jungbluth S."/>
            <person name="Walsh D.A."/>
            <person name="Denef V.J."/>
            <person name="McMahon K.D."/>
            <person name="Konstantinidis K.T."/>
            <person name="Eloe-Fadrosh E.A."/>
            <person name="Kyrpides N.C."/>
            <person name="Woyke T."/>
        </authorList>
    </citation>
    <scope>NUCLEOTIDE SEQUENCE</scope>
    <source>
        <strain evidence="1">GVMAG-M-3300027804-47</strain>
    </source>
</reference>
<organism evidence="1">
    <name type="scientific">viral metagenome</name>
    <dbReference type="NCBI Taxonomy" id="1070528"/>
    <lineage>
        <taxon>unclassified sequences</taxon>
        <taxon>metagenomes</taxon>
        <taxon>organismal metagenomes</taxon>
    </lineage>
</organism>
<sequence>MSSASSDTSTVYHTIADTECSGVFWKLIRETKPYYDAPNYMSCYGDYHLFAKHGDKVYMEVRNAGEIVISLAELQKNKYWKYYYTLSLMLSNDMHKLSKNEEFNKTYNHIYGYTGGKEWSKEDRAWSLETAYIDQSNMKAFKIIPSGNVCYYKINPADVKDMEYSTPQELEAFELGYMNGLDRVKTFSHRSVIYENITIEYIMKNMEKELEELYAL</sequence>
<evidence type="ECO:0000313" key="1">
    <source>
        <dbReference type="EMBL" id="QHU29050.1"/>
    </source>
</evidence>
<dbReference type="AlphaFoldDB" id="A0A6C0LF68"/>
<protein>
    <submittedName>
        <fullName evidence="1">Uncharacterized protein</fullName>
    </submittedName>
</protein>
<proteinExistence type="predicted"/>
<dbReference type="EMBL" id="MN740480">
    <property type="protein sequence ID" value="QHU29050.1"/>
    <property type="molecule type" value="Genomic_DNA"/>
</dbReference>
<accession>A0A6C0LF68</accession>